<dbReference type="Gene3D" id="3.40.50.2000">
    <property type="entry name" value="Glycogen Phosphorylase B"/>
    <property type="match status" value="1"/>
</dbReference>
<evidence type="ECO:0000256" key="1">
    <source>
        <dbReference type="ARBA" id="ARBA00022679"/>
    </source>
</evidence>
<name>A0A4Y0BFD5_ANOFN</name>
<dbReference type="GO" id="GO:0008194">
    <property type="term" value="F:UDP-glycosyltransferase activity"/>
    <property type="evidence" value="ECO:0007669"/>
    <property type="project" value="InterPro"/>
</dbReference>
<dbReference type="InterPro" id="IPR002213">
    <property type="entry name" value="UDP_glucos_trans"/>
</dbReference>
<keyword evidence="1" id="KW-0808">Transferase</keyword>
<accession>A0A4Y0BFD5</accession>
<protein>
    <submittedName>
        <fullName evidence="2">Uncharacterized protein</fullName>
    </submittedName>
</protein>
<dbReference type="Pfam" id="PF00201">
    <property type="entry name" value="UDPGT"/>
    <property type="match status" value="1"/>
</dbReference>
<dbReference type="VEuPathDB" id="VectorBase:AFUN018708"/>
<reference evidence="2" key="1">
    <citation type="submission" date="2020-05" db="UniProtKB">
        <authorList>
            <consortium name="EnsemblMetazoa"/>
        </authorList>
    </citation>
    <scope>IDENTIFICATION</scope>
    <source>
        <strain evidence="2">FUMOZ</strain>
    </source>
</reference>
<dbReference type="SUPFAM" id="SSF53756">
    <property type="entry name" value="UDP-Glycosyltransferase/glycogen phosphorylase"/>
    <property type="match status" value="1"/>
</dbReference>
<dbReference type="STRING" id="62324.A0A4Y0BFD5"/>
<dbReference type="AlphaFoldDB" id="A0A4Y0BFD5"/>
<evidence type="ECO:0000313" key="2">
    <source>
        <dbReference type="EnsemblMetazoa" id="AFUN018708-PA"/>
    </source>
</evidence>
<organism evidence="2">
    <name type="scientific">Anopheles funestus</name>
    <name type="common">African malaria mosquito</name>
    <dbReference type="NCBI Taxonomy" id="62324"/>
    <lineage>
        <taxon>Eukaryota</taxon>
        <taxon>Metazoa</taxon>
        <taxon>Ecdysozoa</taxon>
        <taxon>Arthropoda</taxon>
        <taxon>Hexapoda</taxon>
        <taxon>Insecta</taxon>
        <taxon>Pterygota</taxon>
        <taxon>Neoptera</taxon>
        <taxon>Endopterygota</taxon>
        <taxon>Diptera</taxon>
        <taxon>Nematocera</taxon>
        <taxon>Culicoidea</taxon>
        <taxon>Culicidae</taxon>
        <taxon>Anophelinae</taxon>
        <taxon>Anopheles</taxon>
    </lineage>
</organism>
<proteinExistence type="predicted"/>
<sequence length="65" mass="7557">MPFSVDQHRNLKRSLISGVAEKLDFSSLSTDKIRTTVTKVLETPSYRENMQRRAMYFAISQMHHA</sequence>
<dbReference type="EnsemblMetazoa" id="AFUN018708-RA">
    <property type="protein sequence ID" value="AFUN018708-PA"/>
    <property type="gene ID" value="AFUN018708"/>
</dbReference>